<feature type="transmembrane region" description="Helical" evidence="1">
    <location>
        <begin position="21"/>
        <end position="42"/>
    </location>
</feature>
<protein>
    <submittedName>
        <fullName evidence="2">Uncharacterized protein</fullName>
    </submittedName>
</protein>
<accession>E1A2V4</accession>
<sequence length="86" mass="9700">MSEDEEIKKALEGFNKSFFQKLLAILWQLLLGTLAYSALHAWITDTFVESDGPFAMYFAAVIVVIAIADLILRIQIKRESKHENAG</sequence>
<keyword evidence="1" id="KW-0812">Transmembrane</keyword>
<organism evidence="2 3">
    <name type="scientific">Aeromonas phage phiAS5</name>
    <dbReference type="NCBI Taxonomy" id="879630"/>
    <lineage>
        <taxon>Viruses</taxon>
        <taxon>Duplodnaviria</taxon>
        <taxon>Heunggongvirae</taxon>
        <taxon>Uroviricota</taxon>
        <taxon>Caudoviricetes</taxon>
        <taxon>Pantevenvirales</taxon>
        <taxon>Straboviridae</taxon>
        <taxon>Chrysonvirus</taxon>
        <taxon>Chrysonvirus as5</taxon>
    </lineage>
</organism>
<dbReference type="Proteomes" id="UP000002236">
    <property type="component" value="Segment"/>
</dbReference>
<evidence type="ECO:0000256" key="1">
    <source>
        <dbReference type="SAM" id="Phobius"/>
    </source>
</evidence>
<dbReference type="KEGG" id="vg:9861614"/>
<dbReference type="EMBL" id="HM452126">
    <property type="protein sequence ID" value="ADM80050.1"/>
    <property type="molecule type" value="Genomic_DNA"/>
</dbReference>
<dbReference type="GeneID" id="9861614"/>
<evidence type="ECO:0000313" key="3">
    <source>
        <dbReference type="Proteomes" id="UP000002236"/>
    </source>
</evidence>
<feature type="transmembrane region" description="Helical" evidence="1">
    <location>
        <begin position="54"/>
        <end position="72"/>
    </location>
</feature>
<proteinExistence type="predicted"/>
<dbReference type="RefSeq" id="YP_003969496.1">
    <property type="nucleotide sequence ID" value="NC_014636.1"/>
</dbReference>
<name>E1A2V4_9CAUD</name>
<gene>
    <name evidence="2" type="ORF">phiAS5_ORF0207</name>
</gene>
<reference evidence="2 3" key="1">
    <citation type="journal article" date="2012" name="Vet. Microbiol.">
        <title>Complete genome sequence and characterization of a broad-host range T4-like bacteriophage phiAS5 infecting Aeromonas salmonicida subsp. salmonicida.</title>
        <authorList>
            <person name="Kim J.H."/>
            <person name="Son J.S."/>
            <person name="Choi Y.J."/>
            <person name="Choresca C.H.Jr."/>
            <person name="Shin S.P."/>
            <person name="Han J.E."/>
            <person name="Jun J.W."/>
            <person name="Park S.C."/>
        </authorList>
    </citation>
    <scope>NUCLEOTIDE SEQUENCE [LARGE SCALE GENOMIC DNA]</scope>
</reference>
<evidence type="ECO:0000313" key="2">
    <source>
        <dbReference type="EMBL" id="ADM80050.1"/>
    </source>
</evidence>
<keyword evidence="3" id="KW-1185">Reference proteome</keyword>
<keyword evidence="1" id="KW-1133">Transmembrane helix</keyword>
<keyword evidence="1" id="KW-0472">Membrane</keyword>